<dbReference type="SUPFAM" id="SSF56672">
    <property type="entry name" value="DNA/RNA polymerases"/>
    <property type="match status" value="1"/>
</dbReference>
<proteinExistence type="predicted"/>
<dbReference type="Pfam" id="PF07727">
    <property type="entry name" value="RVT_2"/>
    <property type="match status" value="1"/>
</dbReference>
<feature type="domain" description="Reverse transcriptase Ty1/copia-type" evidence="1">
    <location>
        <begin position="11"/>
        <end position="218"/>
    </location>
</feature>
<dbReference type="PANTHER" id="PTHR11439">
    <property type="entry name" value="GAG-POL-RELATED RETROTRANSPOSON"/>
    <property type="match status" value="1"/>
</dbReference>
<keyword evidence="3" id="KW-1185">Reference proteome</keyword>
<gene>
    <name evidence="2" type="ORF">U9M48_008764</name>
</gene>
<dbReference type="EMBL" id="CP144746">
    <property type="protein sequence ID" value="WVZ58492.1"/>
    <property type="molecule type" value="Genomic_DNA"/>
</dbReference>
<protein>
    <recommendedName>
        <fullName evidence="1">Reverse transcriptase Ty1/copia-type domain-containing protein</fullName>
    </recommendedName>
</protein>
<sequence length="428" mass="48190">MVEEMASIEQNKTWSLVDRPAGHRPIGLKWVFKLKRDEHGNVVKHKARLVAKGYVQRQGIDYEEVFAPVARMESVRVLLAVAAQRGWAVHHMDVKSAFLNGELAEEVYVVQPPGFIAAGHEDKVLRLHKALYGLRQAPRAWNAKLDMSLKKLGFAKSECEPGLYTRGKLQSRLVVGIYVDDLIITGESTGEIDEFKQEMKSLFRMSDLGGLTYYLGIEPKPKLKKVGTAPKVDATEYRSMIGSLRYLMNTRPDLAFSVGYLSRFMEDPRQEHKDAVKHLLRYVAGTVDYGLVYSRNTVMPGLVGYSDSDMAGDDNDRKSTSGYIFFLDGNPVAWRHEHCSSSSCAKPNPPLLKMDNQSAIALAKNPVHHDRSKHIDTKFHFIRECMNSGAVHLMYTGTEEQLADILTKALAKPKFEGFREQIGVIKLH</sequence>
<dbReference type="PANTHER" id="PTHR11439:SF515">
    <property type="entry name" value="GAG-POL POLYPROTEIN"/>
    <property type="match status" value="1"/>
</dbReference>
<dbReference type="CDD" id="cd09272">
    <property type="entry name" value="RNase_HI_RT_Ty1"/>
    <property type="match status" value="1"/>
</dbReference>
<evidence type="ECO:0000313" key="2">
    <source>
        <dbReference type="EMBL" id="WVZ58492.1"/>
    </source>
</evidence>
<reference evidence="2 3" key="1">
    <citation type="submission" date="2024-02" db="EMBL/GenBank/DDBJ databases">
        <title>High-quality chromosome-scale genome assembly of Pensacola bahiagrass (Paspalum notatum Flugge var. saurae).</title>
        <authorList>
            <person name="Vega J.M."/>
            <person name="Podio M."/>
            <person name="Orjuela J."/>
            <person name="Siena L.A."/>
            <person name="Pessino S.C."/>
            <person name="Combes M.C."/>
            <person name="Mariac C."/>
            <person name="Albertini E."/>
            <person name="Pupilli F."/>
            <person name="Ortiz J.P.A."/>
            <person name="Leblanc O."/>
        </authorList>
    </citation>
    <scope>NUCLEOTIDE SEQUENCE [LARGE SCALE GENOMIC DNA]</scope>
    <source>
        <strain evidence="2">R1</strain>
        <tissue evidence="2">Leaf</tissue>
    </source>
</reference>
<dbReference type="Proteomes" id="UP001341281">
    <property type="component" value="Chromosome 02"/>
</dbReference>
<evidence type="ECO:0000259" key="1">
    <source>
        <dbReference type="Pfam" id="PF07727"/>
    </source>
</evidence>
<organism evidence="2 3">
    <name type="scientific">Paspalum notatum var. saurae</name>
    <dbReference type="NCBI Taxonomy" id="547442"/>
    <lineage>
        <taxon>Eukaryota</taxon>
        <taxon>Viridiplantae</taxon>
        <taxon>Streptophyta</taxon>
        <taxon>Embryophyta</taxon>
        <taxon>Tracheophyta</taxon>
        <taxon>Spermatophyta</taxon>
        <taxon>Magnoliopsida</taxon>
        <taxon>Liliopsida</taxon>
        <taxon>Poales</taxon>
        <taxon>Poaceae</taxon>
        <taxon>PACMAD clade</taxon>
        <taxon>Panicoideae</taxon>
        <taxon>Andropogonodae</taxon>
        <taxon>Paspaleae</taxon>
        <taxon>Paspalinae</taxon>
        <taxon>Paspalum</taxon>
    </lineage>
</organism>
<dbReference type="AlphaFoldDB" id="A0AAQ3SPX7"/>
<dbReference type="InterPro" id="IPR013103">
    <property type="entry name" value="RVT_2"/>
</dbReference>
<dbReference type="InterPro" id="IPR043502">
    <property type="entry name" value="DNA/RNA_pol_sf"/>
</dbReference>
<evidence type="ECO:0000313" key="3">
    <source>
        <dbReference type="Proteomes" id="UP001341281"/>
    </source>
</evidence>
<accession>A0AAQ3SPX7</accession>
<name>A0AAQ3SPX7_PASNO</name>